<protein>
    <submittedName>
        <fullName evidence="1">Uncharacterized protein</fullName>
    </submittedName>
</protein>
<sequence>MLNFLKKRVIVYPYFTFVFIFNICLKKTQKETQEAIQGLLNNYTCIFRIFLRNRHYSHIFHYDFLIFR</sequence>
<reference evidence="1 2" key="1">
    <citation type="submission" date="2013-08" db="EMBL/GenBank/DDBJ databases">
        <authorList>
            <person name="Weinstock G."/>
            <person name="Sodergren E."/>
            <person name="Wylie T."/>
            <person name="Fulton L."/>
            <person name="Fulton R."/>
            <person name="Fronick C."/>
            <person name="O'Laughlin M."/>
            <person name="Godfrey J."/>
            <person name="Miner T."/>
            <person name="Herter B."/>
            <person name="Appelbaum E."/>
            <person name="Cordes M."/>
            <person name="Lek S."/>
            <person name="Wollam A."/>
            <person name="Pepin K.H."/>
            <person name="Palsikar V.B."/>
            <person name="Mitreva M."/>
            <person name="Wilson R.K."/>
        </authorList>
    </citation>
    <scope>NUCLEOTIDE SEQUENCE [LARGE SCALE GENOMIC DNA]</scope>
    <source>
        <strain evidence="1 2">F0041</strain>
    </source>
</reference>
<evidence type="ECO:0000313" key="1">
    <source>
        <dbReference type="EMBL" id="ERI88386.1"/>
    </source>
</evidence>
<accession>U2E7D2</accession>
<dbReference type="Proteomes" id="UP000016496">
    <property type="component" value="Unassembled WGS sequence"/>
</dbReference>
<name>U2E7D2_9BACE</name>
<comment type="caution">
    <text evidence="1">The sequence shown here is derived from an EMBL/GenBank/DDBJ whole genome shotgun (WGS) entry which is preliminary data.</text>
</comment>
<proteinExistence type="predicted"/>
<organism evidence="1 2">
    <name type="scientific">Bacteroides pyogenes F0041</name>
    <dbReference type="NCBI Taxonomy" id="1321819"/>
    <lineage>
        <taxon>Bacteria</taxon>
        <taxon>Pseudomonadati</taxon>
        <taxon>Bacteroidota</taxon>
        <taxon>Bacteroidia</taxon>
        <taxon>Bacteroidales</taxon>
        <taxon>Bacteroidaceae</taxon>
        <taxon>Bacteroides</taxon>
    </lineage>
</organism>
<dbReference type="HOGENOM" id="CLU_2785308_0_0_10"/>
<dbReference type="AlphaFoldDB" id="U2E7D2"/>
<dbReference type="EMBL" id="AWSV01000039">
    <property type="protein sequence ID" value="ERI88386.1"/>
    <property type="molecule type" value="Genomic_DNA"/>
</dbReference>
<evidence type="ECO:0000313" key="2">
    <source>
        <dbReference type="Proteomes" id="UP000016496"/>
    </source>
</evidence>
<gene>
    <name evidence="1" type="ORF">HMPREF1981_00587</name>
</gene>